<dbReference type="InterPro" id="IPR007132">
    <property type="entry name" value="DUF346"/>
</dbReference>
<feature type="domain" description="N-acetylmuramoyl-L-alanine amidase" evidence="1">
    <location>
        <begin position="24"/>
        <end position="165"/>
    </location>
</feature>
<dbReference type="GO" id="GO:0009253">
    <property type="term" value="P:peptidoglycan catabolic process"/>
    <property type="evidence" value="ECO:0007669"/>
    <property type="project" value="InterPro"/>
</dbReference>
<dbReference type="InterPro" id="IPR036505">
    <property type="entry name" value="Amidase/PGRP_sf"/>
</dbReference>
<dbReference type="SUPFAM" id="SSF55846">
    <property type="entry name" value="N-acetylmuramoyl-L-alanine amidase-like"/>
    <property type="match status" value="1"/>
</dbReference>
<keyword evidence="3" id="KW-1185">Reference proteome</keyword>
<accession>A0A4R7TBP5</accession>
<dbReference type="EMBL" id="SOCE01000001">
    <property type="protein sequence ID" value="TDU89109.1"/>
    <property type="molecule type" value="Genomic_DNA"/>
</dbReference>
<dbReference type="Gene3D" id="2.120.10.70">
    <property type="entry name" value="Fucose-specific lectin"/>
    <property type="match status" value="1"/>
</dbReference>
<gene>
    <name evidence="2" type="ORF">EV138_2664</name>
</gene>
<dbReference type="Pfam" id="PF01510">
    <property type="entry name" value="Amidase_2"/>
    <property type="match status" value="1"/>
</dbReference>
<dbReference type="SUPFAM" id="SSF89372">
    <property type="entry name" value="Fucose-specific lectin"/>
    <property type="match status" value="2"/>
</dbReference>
<sequence>MAGIPWLIDVLRAAGVQVVEEGDWRNRGVSGSFNPIGVLWHHTAARSSATNPAPALGTVINGRSDLQGPLCHALVDYNGVFHLVSANRANHAGPARASGPIPAGDGNTMLVGWEIDYDGVNQHMTPAQYTESLKATAAVLRQLGRDASYARGHRETSTTGKIDPSFIDLDVMRSDVAALIAGGGAVPGQAYRYGDQQHFAAVSTTGTLTNLSWSPSTNIVRPDWGGAQLVGRPLGYIHNNQQHVFARGSDNTIRHWWQAGTGAPVLDNWGTTGRVMSNPSGFAYGGQQHLFYRNPDGNLEHKFWDQGTDQITTGVWAGGPFVGNPFAFVHKDQQHIFARDAAGALKHWYWFPGGSPSNDNWGIASGVASDPTGFSNGSQHHIFFRNTDGQLQHRFSDDPSGQILGDIWTGGPFVGNPHAITHRDQQHVFARKENGDLLHFYWSPTIDPPANDNWGAVGVVAGDPVGLSTSDGHHVFYRTANGSVEHKVFLDASAQLITDNWGGTLAP</sequence>
<dbReference type="GO" id="GO:0008745">
    <property type="term" value="F:N-acetylmuramoyl-L-alanine amidase activity"/>
    <property type="evidence" value="ECO:0007669"/>
    <property type="project" value="InterPro"/>
</dbReference>
<proteinExistence type="predicted"/>
<dbReference type="SMART" id="SM00644">
    <property type="entry name" value="Ami_2"/>
    <property type="match status" value="1"/>
</dbReference>
<evidence type="ECO:0000313" key="2">
    <source>
        <dbReference type="EMBL" id="TDU89109.1"/>
    </source>
</evidence>
<comment type="caution">
    <text evidence="2">The sequence shown here is derived from an EMBL/GenBank/DDBJ whole genome shotgun (WGS) entry which is preliminary data.</text>
</comment>
<dbReference type="Proteomes" id="UP000295151">
    <property type="component" value="Unassembled WGS sequence"/>
</dbReference>
<name>A0A4R7TBP5_9ACTN</name>
<dbReference type="InterPro" id="IPR002502">
    <property type="entry name" value="Amidase_domain"/>
</dbReference>
<dbReference type="AlphaFoldDB" id="A0A4R7TBP5"/>
<dbReference type="Gene3D" id="3.40.80.10">
    <property type="entry name" value="Peptidoglycan recognition protein-like"/>
    <property type="match status" value="1"/>
</dbReference>
<dbReference type="Pfam" id="PF03984">
    <property type="entry name" value="DUF346"/>
    <property type="match status" value="5"/>
</dbReference>
<protein>
    <submittedName>
        <fullName evidence="2">Repeat uncharacterized protein DUF346</fullName>
    </submittedName>
</protein>
<reference evidence="2 3" key="1">
    <citation type="submission" date="2019-03" db="EMBL/GenBank/DDBJ databases">
        <title>Genomic Encyclopedia of Type Strains, Phase III (KMG-III): the genomes of soil and plant-associated and newly described type strains.</title>
        <authorList>
            <person name="Whitman W."/>
        </authorList>
    </citation>
    <scope>NUCLEOTIDE SEQUENCE [LARGE SCALE GENOMIC DNA]</scope>
    <source>
        <strain evidence="2 3">VKM Ac-2575</strain>
    </source>
</reference>
<evidence type="ECO:0000259" key="1">
    <source>
        <dbReference type="SMART" id="SM00644"/>
    </source>
</evidence>
<organism evidence="2 3">
    <name type="scientific">Kribbella voronezhensis</name>
    <dbReference type="NCBI Taxonomy" id="2512212"/>
    <lineage>
        <taxon>Bacteria</taxon>
        <taxon>Bacillati</taxon>
        <taxon>Actinomycetota</taxon>
        <taxon>Actinomycetes</taxon>
        <taxon>Propionibacteriales</taxon>
        <taxon>Kribbellaceae</taxon>
        <taxon>Kribbella</taxon>
    </lineage>
</organism>
<evidence type="ECO:0000313" key="3">
    <source>
        <dbReference type="Proteomes" id="UP000295151"/>
    </source>
</evidence>